<protein>
    <submittedName>
        <fullName evidence="1">Uncharacterized protein</fullName>
    </submittedName>
</protein>
<evidence type="ECO:0000313" key="1">
    <source>
        <dbReference type="EMBL" id="CZS94401.1"/>
    </source>
</evidence>
<keyword evidence="2" id="KW-1185">Reference proteome</keyword>
<organism evidence="1 2">
    <name type="scientific">Rhynchosporium agropyri</name>
    <dbReference type="NCBI Taxonomy" id="914238"/>
    <lineage>
        <taxon>Eukaryota</taxon>
        <taxon>Fungi</taxon>
        <taxon>Dikarya</taxon>
        <taxon>Ascomycota</taxon>
        <taxon>Pezizomycotina</taxon>
        <taxon>Leotiomycetes</taxon>
        <taxon>Helotiales</taxon>
        <taxon>Ploettnerulaceae</taxon>
        <taxon>Rhynchosporium</taxon>
    </lineage>
</organism>
<gene>
    <name evidence="1" type="ORF">RAG0_04410</name>
</gene>
<sequence>MDFNNPVRHCAPVRKMSKVIGLRRRVFATRNTCMESNDVKKDPPTPAALTWTFSSPQASPNSTNTTYNRRLLRARNMIARIPSKLEKQNLSDQYLVRPDEQRRISN</sequence>
<proteinExistence type="predicted"/>
<accession>A0A1E1K8R5</accession>
<dbReference type="Proteomes" id="UP000178912">
    <property type="component" value="Unassembled WGS sequence"/>
</dbReference>
<evidence type="ECO:0000313" key="2">
    <source>
        <dbReference type="Proteomes" id="UP000178912"/>
    </source>
</evidence>
<reference evidence="2" key="1">
    <citation type="submission" date="2016-03" db="EMBL/GenBank/DDBJ databases">
        <authorList>
            <person name="Guldener U."/>
        </authorList>
    </citation>
    <scope>NUCLEOTIDE SEQUENCE [LARGE SCALE GENOMIC DNA]</scope>
    <source>
        <strain evidence="2">04CH-RAC-A.6.1</strain>
    </source>
</reference>
<name>A0A1E1K8R5_9HELO</name>
<dbReference type="EMBL" id="FJUX01000018">
    <property type="protein sequence ID" value="CZS94401.1"/>
    <property type="molecule type" value="Genomic_DNA"/>
</dbReference>
<dbReference type="AlphaFoldDB" id="A0A1E1K8R5"/>